<dbReference type="WBParaSite" id="TCONS_00016256.p1">
    <property type="protein sequence ID" value="TCONS_00016256.p1"/>
    <property type="gene ID" value="XLOC_010792"/>
</dbReference>
<sequence length="1655" mass="194377">MNVKIKSGISDRGHELYLSLIRKFLPQPNKLLATLEETRNFLKKEKILLADEAMYEELPNGKVVVYNTKRRIDNIFNMYMKEIILYTEEMLASAELKDSICGDFYRLMNNVHKDTFLIGLQLHFDGANFNKSNKSHRIFSISIKIMNLPISIRNKFQFYIPFAIFYGEEKPPLELMEEKILRSFEKYKFFEKSLFNYNGQEMNYYVQFAYLWVYIMLNTLPVYPSAKECEYRSRETIIMDWFHSVLQGTFLCDFKNIFITGFFVNNDDFMVPPLRNIYRNMFDEAASNNKISRCFSRKARTLQFFDSYKASEMKLIFFYIFPIVMYNIISEDNEIYSKYVLNVFLQISTIGKFVDSIEIALFIWHEHRFQTICKSRYSTIKSHEVTHLAYVAKFHGPLNTFNSYIYIREKNNSDFLPFILEYIILDELNNIFFVIKEIATKGTIENYIIHDDIEIVNLIKETNFFKKYYEIGTIKRNIKIFDACLKRMSFINIEKKLCQKIYNLYSLMSVKKFFLASDNIKDDPFDSNILYLFDVKNLTQNAFLQGVQAYSMFKPYNFIYRFQIHYLKMAVAFKRYTNLELNNNEEEVTLHLLEKIMKTKSGKLMFIDENNYAHHYSEARRCIEVVDEELLTKAYYRNKIENESFLIDNLNTFFNMTVLKEILKIAYKKQDTFRKIIKIKTNINAIINLLILSRILKLFLCNNFIYESNNFYHIFFFKIIFLTALTRTVEIKIKKKSLNIKIFREHRKNLKTATCQIAFSRNENNISYFKELCFTFIFIKNCKNTKNIKNCVPPVSTQDTMKRKAGFETLMTTLRHLNVLTPDLKKELMDHWAADRYDKAQAVVNQLLRDLIGQQNQTKEFLDHKLQHFSGGSSGKFTAWIKRFEMAIDMAYVVETEEHREMFKFYLLGDYLRDEALNLYKGAGHALGSKITFQDAVQYILIRIDTPVNQLRANVAWLKYYRDSMSFSKHFDAFIVNTIATCGLPEELIMSHVMEFAIKRDASFATDRAIQTLMKIEFLYTLPRRIAEQMEDSVNAMTLLEIRDRAEELLFRDKERRHRLQPRNEERKIGGRDNISSSSSLYKQGFKEGKVHNVTPLVESGTLKKEKDISDTSLNQVSFGGPVLSHIFLNYSLNNNRKASTKLWPLLFFYLLIPCIWNFSNILDCDDTMKKQAGFDTLIEMLEKANVLTQTTTDTLREYWNREEYDAAKEMVRQILQSVPDKLLPDNIDKTDLPNITPQVDQSDIGRTELFDTTFSVLRNEINEKSLRETTRSIKQDILDYKLPTVNQLSPPSTTNNSTMLSKLQSFAGCNFNRAKELIYREQERRTRQERPQKEENSTSWVPRDKKYSSQQFRQQRNGNYQEKVNHIIPLAAEMNSHQTSPDEIEHPTQISFVEPHIPRILYTTTLESPNYHVLGWKLLLIFCVILGGGSFAIQHILDCNTTAKSRNVYTQNEKSCIQSLELVAVSAHYVLLLRESPVLLLKLPGISHKCNHSMSEFSQVYNVQLEKPIWARHSINEKVFDNMPHYPNDMTPKVRGIAGQLLLFKAACAESVRLFKAIQHTSNSTEKIRILLDRNDVRALMQGSTFQVTRCKPVVPQAIFSDYKYNNICYTRIPILIQNQLKFMDNDGYLHEHAMGHPCVQVSMDKIERTLQPE</sequence>
<protein>
    <submittedName>
        <fullName evidence="3">Uncharacterized protein</fullName>
    </submittedName>
</protein>
<dbReference type="AlphaFoldDB" id="A0AAF5I434"/>
<accession>A0AAF5I434</accession>
<feature type="region of interest" description="Disordered" evidence="1">
    <location>
        <begin position="1321"/>
        <end position="1357"/>
    </location>
</feature>
<evidence type="ECO:0000313" key="3">
    <source>
        <dbReference type="WBParaSite" id="TCONS_00016256.p1"/>
    </source>
</evidence>
<proteinExistence type="predicted"/>
<dbReference type="Proteomes" id="UP000035681">
    <property type="component" value="Unplaced"/>
</dbReference>
<reference evidence="3" key="1">
    <citation type="submission" date="2024-02" db="UniProtKB">
        <authorList>
            <consortium name="WormBaseParasite"/>
        </authorList>
    </citation>
    <scope>IDENTIFICATION</scope>
</reference>
<evidence type="ECO:0000256" key="1">
    <source>
        <dbReference type="SAM" id="MobiDB-lite"/>
    </source>
</evidence>
<name>A0AAF5I434_STRER</name>
<organism evidence="2 3">
    <name type="scientific">Strongyloides stercoralis</name>
    <name type="common">Threadworm</name>
    <dbReference type="NCBI Taxonomy" id="6248"/>
    <lineage>
        <taxon>Eukaryota</taxon>
        <taxon>Metazoa</taxon>
        <taxon>Ecdysozoa</taxon>
        <taxon>Nematoda</taxon>
        <taxon>Chromadorea</taxon>
        <taxon>Rhabditida</taxon>
        <taxon>Tylenchina</taxon>
        <taxon>Panagrolaimomorpha</taxon>
        <taxon>Strongyloidoidea</taxon>
        <taxon>Strongyloididae</taxon>
        <taxon>Strongyloides</taxon>
    </lineage>
</organism>
<feature type="compositionally biased region" description="Basic and acidic residues" evidence="1">
    <location>
        <begin position="1321"/>
        <end position="1348"/>
    </location>
</feature>
<evidence type="ECO:0000313" key="2">
    <source>
        <dbReference type="Proteomes" id="UP000035681"/>
    </source>
</evidence>
<keyword evidence="2" id="KW-1185">Reference proteome</keyword>